<feature type="domain" description="RNA polymerase Rpb2" evidence="10">
    <location>
        <begin position="82"/>
        <end position="139"/>
    </location>
</feature>
<dbReference type="PANTHER" id="PTHR20856">
    <property type="entry name" value="DNA-DIRECTED RNA POLYMERASE I SUBUNIT 2"/>
    <property type="match status" value="1"/>
</dbReference>
<dbReference type="InterPro" id="IPR007120">
    <property type="entry name" value="DNA-dir_RNAP_su2_dom"/>
</dbReference>
<keyword evidence="5" id="KW-0479">Metal-binding</keyword>
<evidence type="ECO:0000259" key="8">
    <source>
        <dbReference type="Pfam" id="PF00562"/>
    </source>
</evidence>
<dbReference type="Pfam" id="PF04566">
    <property type="entry name" value="RNA_pol_Rpb2_4"/>
    <property type="match status" value="1"/>
</dbReference>
<dbReference type="CDD" id="cd00653">
    <property type="entry name" value="RNA_pol_B_RPB2"/>
    <property type="match status" value="1"/>
</dbReference>
<dbReference type="Gene3D" id="2.40.50.150">
    <property type="match status" value="1"/>
</dbReference>
<evidence type="ECO:0000259" key="9">
    <source>
        <dbReference type="Pfam" id="PF04566"/>
    </source>
</evidence>
<dbReference type="Pfam" id="PF04567">
    <property type="entry name" value="RNA_pol_Rpb2_5"/>
    <property type="match status" value="1"/>
</dbReference>
<dbReference type="Gene3D" id="3.90.1070.20">
    <property type="match status" value="1"/>
</dbReference>
<evidence type="ECO:0000313" key="12">
    <source>
        <dbReference type="Proteomes" id="UP001479436"/>
    </source>
</evidence>
<sequence length="580" mass="65830">MWVGVHHDPISLIDILRHFKRQGDISPEISIVYDYRDQELRIFTDAGRICRPLFVVEDKKLRITKEIVHSLQNENIEEPFGWPELVTNGIIEYLDTAEEDFALISMSTENLIKPKLHEIEVDKNSSHSLQLWTHCEIHPSMILGVSASIIPFPDHNQSPRNTYGAAMGKQAIGTYVTNYHVRMDTNAHLLYYPQKPLCTTRSMEYLRFHELPTGQNTIVAILSHGGYNQEDSLIMNQSSIDRGLFRSIYYHSYMDQEKVTGMIANQKFENPDPDTTLRMKPAGYNWIDEDGLIIPGTRVSNDNVIIGKTMPIPSGSEEMGLRTTTHTDIDISTTIRITDSGIVDRVLLSTNQEGMKIAKVRVRSTRIPQIGDKFASRHGQKGTIGLVYRHEDMPFSQEGIVPDIIINPHAIPSRMTIGHLVECLLSKVSALSGSEGDATPFTNVTVDAVSEAIKEFGYQKRGLEVFYNGLTGKKLEAQVFVGPTYYQKLKHMVDDKIHSRARGPLQTLSRQPIEGRKRDGGLRFGEMERDCVISHGMALFLKVYYFNEFIRPEITNNHLRNDYVMCLMSTGFIYAIYVAF</sequence>
<evidence type="ECO:0000256" key="1">
    <source>
        <dbReference type="ARBA" id="ARBA00006835"/>
    </source>
</evidence>
<feature type="domain" description="DNA-directed RNA polymerase subunit 2 hybrid-binding" evidence="8">
    <location>
        <begin position="147"/>
        <end position="518"/>
    </location>
</feature>
<gene>
    <name evidence="11" type="primary">RPB2_5</name>
    <name evidence="11" type="ORF">K7432_014104</name>
</gene>
<dbReference type="SUPFAM" id="SSF64484">
    <property type="entry name" value="beta and beta-prime subunits of DNA dependent RNA-polymerase"/>
    <property type="match status" value="1"/>
</dbReference>
<keyword evidence="4 7" id="KW-0548">Nucleotidyltransferase</keyword>
<reference evidence="11 12" key="1">
    <citation type="submission" date="2023-04" db="EMBL/GenBank/DDBJ databases">
        <title>Genome of Basidiobolus ranarum AG-B5.</title>
        <authorList>
            <person name="Stajich J.E."/>
            <person name="Carter-House D."/>
            <person name="Gryganskyi A."/>
        </authorList>
    </citation>
    <scope>NUCLEOTIDE SEQUENCE [LARGE SCALE GENOMIC DNA]</scope>
    <source>
        <strain evidence="11 12">AG-B5</strain>
    </source>
</reference>
<evidence type="ECO:0000313" key="11">
    <source>
        <dbReference type="EMBL" id="KAK9761178.1"/>
    </source>
</evidence>
<evidence type="ECO:0000256" key="5">
    <source>
        <dbReference type="ARBA" id="ARBA00022723"/>
    </source>
</evidence>
<comment type="similarity">
    <text evidence="1 7">Belongs to the RNA polymerase beta chain family.</text>
</comment>
<keyword evidence="6 7" id="KW-0804">Transcription</keyword>
<evidence type="ECO:0000256" key="4">
    <source>
        <dbReference type="ARBA" id="ARBA00022695"/>
    </source>
</evidence>
<organism evidence="11 12">
    <name type="scientific">Basidiobolus ranarum</name>
    <dbReference type="NCBI Taxonomy" id="34480"/>
    <lineage>
        <taxon>Eukaryota</taxon>
        <taxon>Fungi</taxon>
        <taxon>Fungi incertae sedis</taxon>
        <taxon>Zoopagomycota</taxon>
        <taxon>Entomophthoromycotina</taxon>
        <taxon>Basidiobolomycetes</taxon>
        <taxon>Basidiobolales</taxon>
        <taxon>Basidiobolaceae</taxon>
        <taxon>Basidiobolus</taxon>
    </lineage>
</organism>
<dbReference type="Pfam" id="PF00562">
    <property type="entry name" value="RNA_pol_Rpb2_6"/>
    <property type="match status" value="1"/>
</dbReference>
<dbReference type="InterPro" id="IPR007121">
    <property type="entry name" value="RNA_pol_bsu_CS"/>
</dbReference>
<protein>
    <recommendedName>
        <fullName evidence="7">DNA-directed RNA polymerase subunit beta</fullName>
        <ecNumber evidence="7">2.7.7.6</ecNumber>
    </recommendedName>
</protein>
<accession>A0ABR2WI50</accession>
<dbReference type="InterPro" id="IPR014724">
    <property type="entry name" value="RNA_pol_RPB2_OB-fold"/>
</dbReference>
<evidence type="ECO:0000256" key="7">
    <source>
        <dbReference type="RuleBase" id="RU363031"/>
    </source>
</evidence>
<comment type="catalytic activity">
    <reaction evidence="7">
        <text>RNA(n) + a ribonucleoside 5'-triphosphate = RNA(n+1) + diphosphate</text>
        <dbReference type="Rhea" id="RHEA:21248"/>
        <dbReference type="Rhea" id="RHEA-COMP:14527"/>
        <dbReference type="Rhea" id="RHEA-COMP:17342"/>
        <dbReference type="ChEBI" id="CHEBI:33019"/>
        <dbReference type="ChEBI" id="CHEBI:61557"/>
        <dbReference type="ChEBI" id="CHEBI:140395"/>
        <dbReference type="EC" id="2.7.7.6"/>
    </reaction>
</comment>
<evidence type="ECO:0000256" key="3">
    <source>
        <dbReference type="ARBA" id="ARBA00022679"/>
    </source>
</evidence>
<dbReference type="InterPro" id="IPR007647">
    <property type="entry name" value="RNA_pol_Rpb2_5"/>
</dbReference>
<comment type="caution">
    <text evidence="11">The sequence shown here is derived from an EMBL/GenBank/DDBJ whole genome shotgun (WGS) entry which is preliminary data.</text>
</comment>
<dbReference type="InterPro" id="IPR007646">
    <property type="entry name" value="RNA_pol_Rpb2_4"/>
</dbReference>
<dbReference type="GO" id="GO:0003899">
    <property type="term" value="F:DNA-directed RNA polymerase activity"/>
    <property type="evidence" value="ECO:0007669"/>
    <property type="project" value="UniProtKB-EC"/>
</dbReference>
<dbReference type="Proteomes" id="UP001479436">
    <property type="component" value="Unassembled WGS sequence"/>
</dbReference>
<dbReference type="EMBL" id="JASJQH010001518">
    <property type="protein sequence ID" value="KAK9761178.1"/>
    <property type="molecule type" value="Genomic_DNA"/>
</dbReference>
<keyword evidence="3 7" id="KW-0808">Transferase</keyword>
<dbReference type="InterPro" id="IPR015712">
    <property type="entry name" value="DNA-dir_RNA_pol_su2"/>
</dbReference>
<dbReference type="InterPro" id="IPR037033">
    <property type="entry name" value="DNA-dir_RNAP_su2_hyb_sf"/>
</dbReference>
<evidence type="ECO:0000256" key="2">
    <source>
        <dbReference type="ARBA" id="ARBA00022478"/>
    </source>
</evidence>
<evidence type="ECO:0000259" key="10">
    <source>
        <dbReference type="Pfam" id="PF04567"/>
    </source>
</evidence>
<evidence type="ECO:0000256" key="6">
    <source>
        <dbReference type="ARBA" id="ARBA00023163"/>
    </source>
</evidence>
<keyword evidence="12" id="KW-1185">Reference proteome</keyword>
<dbReference type="Gene3D" id="3.90.1800.10">
    <property type="entry name" value="RNA polymerase alpha subunit dimerisation domain"/>
    <property type="match status" value="1"/>
</dbReference>
<feature type="domain" description="RNA polymerase Rpb2" evidence="9">
    <location>
        <begin position="2"/>
        <end position="57"/>
    </location>
</feature>
<keyword evidence="2 7" id="KW-0240">DNA-directed RNA polymerase</keyword>
<dbReference type="PROSITE" id="PS01166">
    <property type="entry name" value="RNA_POL_BETA"/>
    <property type="match status" value="1"/>
</dbReference>
<proteinExistence type="inferred from homology"/>
<dbReference type="EC" id="2.7.7.6" evidence="7"/>
<comment type="function">
    <text evidence="7">DNA-dependent RNA polymerase catalyzes the transcription of DNA into RNA using the four ribonucleoside triphosphates as substrates.</text>
</comment>
<dbReference type="Gene3D" id="2.40.270.10">
    <property type="entry name" value="DNA-directed RNA polymerase, subunit 2, domain 6"/>
    <property type="match status" value="1"/>
</dbReference>
<name>A0ABR2WI50_9FUNG</name>